<protein>
    <submittedName>
        <fullName evidence="1">Uncharacterized protein</fullName>
    </submittedName>
</protein>
<name>A0AA39MD81_9BILA</name>
<keyword evidence="2" id="KW-1185">Reference proteome</keyword>
<gene>
    <name evidence="1" type="ORF">QR680_011280</name>
</gene>
<dbReference type="AlphaFoldDB" id="A0AA39MD81"/>
<dbReference type="EMBL" id="JAUCMV010000001">
    <property type="protein sequence ID" value="KAK0429260.1"/>
    <property type="molecule type" value="Genomic_DNA"/>
</dbReference>
<proteinExistence type="predicted"/>
<evidence type="ECO:0000313" key="2">
    <source>
        <dbReference type="Proteomes" id="UP001175271"/>
    </source>
</evidence>
<accession>A0AA39MD81</accession>
<comment type="caution">
    <text evidence="1">The sequence shown here is derived from an EMBL/GenBank/DDBJ whole genome shotgun (WGS) entry which is preliminary data.</text>
</comment>
<reference evidence="1" key="1">
    <citation type="submission" date="2023-06" db="EMBL/GenBank/DDBJ databases">
        <title>Genomic analysis of the entomopathogenic nematode Steinernema hermaphroditum.</title>
        <authorList>
            <person name="Schwarz E.M."/>
            <person name="Heppert J.K."/>
            <person name="Baniya A."/>
            <person name="Schwartz H.T."/>
            <person name="Tan C.-H."/>
            <person name="Antoshechkin I."/>
            <person name="Sternberg P.W."/>
            <person name="Goodrich-Blair H."/>
            <person name="Dillman A.R."/>
        </authorList>
    </citation>
    <scope>NUCLEOTIDE SEQUENCE</scope>
    <source>
        <strain evidence="1">PS9179</strain>
        <tissue evidence="1">Whole animal</tissue>
    </source>
</reference>
<evidence type="ECO:0000313" key="1">
    <source>
        <dbReference type="EMBL" id="KAK0429260.1"/>
    </source>
</evidence>
<sequence length="254" mass="30006">MTRHICLEDAHVKVGNLAYLPRYCAQSDLNDHTLYYTAAQSYRVTPLCFWFRHFPHLPGETSMRMCLAAMDTVPFEFCQDVMERVSWCQRKFDEDASYTPEPWKTVATKQKLFDVVFLKESGEWYYCIREIKGVTTVEQLLEMDRRYVKCIAISTGLSVNEFLYTKVKCSKEEIKKKFVPLMMRQARPNCHFFTVRGIRPWLMDNAKEESVAFIDMFQNVFTFEEITLPYWGPNSFEFLANQIKHNVVLKELIC</sequence>
<dbReference type="Proteomes" id="UP001175271">
    <property type="component" value="Unassembled WGS sequence"/>
</dbReference>
<organism evidence="1 2">
    <name type="scientific">Steinernema hermaphroditum</name>
    <dbReference type="NCBI Taxonomy" id="289476"/>
    <lineage>
        <taxon>Eukaryota</taxon>
        <taxon>Metazoa</taxon>
        <taxon>Ecdysozoa</taxon>
        <taxon>Nematoda</taxon>
        <taxon>Chromadorea</taxon>
        <taxon>Rhabditida</taxon>
        <taxon>Tylenchina</taxon>
        <taxon>Panagrolaimomorpha</taxon>
        <taxon>Strongyloidoidea</taxon>
        <taxon>Steinernematidae</taxon>
        <taxon>Steinernema</taxon>
    </lineage>
</organism>